<dbReference type="PATRIC" id="fig|1435356.3.peg.3483"/>
<organism evidence="1 2">
    <name type="scientific">Rhodococcus pyridinivorans SB3094</name>
    <dbReference type="NCBI Taxonomy" id="1435356"/>
    <lineage>
        <taxon>Bacteria</taxon>
        <taxon>Bacillati</taxon>
        <taxon>Actinomycetota</taxon>
        <taxon>Actinomycetes</taxon>
        <taxon>Mycobacteriales</taxon>
        <taxon>Nocardiaceae</taxon>
        <taxon>Rhodococcus</taxon>
    </lineage>
</organism>
<evidence type="ECO:0000313" key="2">
    <source>
        <dbReference type="Proteomes" id="UP000018781"/>
    </source>
</evidence>
<evidence type="ECO:0000313" key="1">
    <source>
        <dbReference type="EMBL" id="AHD22263.1"/>
    </source>
</evidence>
<dbReference type="Proteomes" id="UP000018781">
    <property type="component" value="Chromosome"/>
</dbReference>
<dbReference type="EMBL" id="CP006996">
    <property type="protein sequence ID" value="AHD22263.1"/>
    <property type="molecule type" value="Genomic_DNA"/>
</dbReference>
<dbReference type="eggNOG" id="ENOG50329HI">
    <property type="taxonomic scope" value="Bacteria"/>
</dbReference>
<gene>
    <name evidence="1" type="ORF">Y013_17260</name>
</gene>
<dbReference type="KEGG" id="rpy:Y013_17260"/>
<dbReference type="AlphaFoldDB" id="V9XIT3"/>
<reference evidence="1 2" key="1">
    <citation type="journal article" date="2014" name="Genome Announc.">
        <title>Complete Genome of Rhodococcus pyridinivorans SB3094, a Methyl-Ethyl-Ketone-Degrading Bacterium Used for Bioaugmentation.</title>
        <authorList>
            <person name="Dueholm M.S."/>
            <person name="Albertsen M."/>
            <person name="D'Imperio S."/>
            <person name="Tale V.P."/>
            <person name="Lewis D."/>
            <person name="Nielsen P.H."/>
            <person name="Nielsen J.L."/>
        </authorList>
    </citation>
    <scope>NUCLEOTIDE SEQUENCE [LARGE SCALE GENOMIC DNA]</scope>
    <source>
        <strain evidence="1 2">SB3094</strain>
    </source>
</reference>
<accession>V9XIT3</accession>
<sequence>MPIPLPLGMPPSRDEPRGLLDALLTHRHDSLTDALAATGRTLAPPIVPAAAVTGSPTRELVVELDASAELPSPAGWRPVRYQVDCTAEDLEDVLAITAPAPLVVYPHVPDAALADAARALTEAGHIPGLTAGRGGDAVADFLSVLAHADTGYASRATGTDDVVALLSATVAALSGFDVREALGTPDVARLRRLVPEAAAAVREILLVVEVDDTDAVVRELEALDLTTG</sequence>
<dbReference type="HOGENOM" id="CLU_1073158_0_0_11"/>
<protein>
    <submittedName>
        <fullName evidence="1">Uncharacterized protein</fullName>
    </submittedName>
</protein>
<proteinExistence type="predicted"/>
<name>V9XIT3_9NOCA</name>